<dbReference type="RefSeq" id="WP_273159013.1">
    <property type="nucleotide sequence ID" value="NZ_CALCFI010000128.1"/>
</dbReference>
<name>A0A930HLM1_9BACT</name>
<protein>
    <submittedName>
        <fullName evidence="2">Uncharacterized protein</fullName>
    </submittedName>
</protein>
<feature type="chain" id="PRO_5037135677" evidence="1">
    <location>
        <begin position="19"/>
        <end position="595"/>
    </location>
</feature>
<reference evidence="2" key="1">
    <citation type="submission" date="2020-04" db="EMBL/GenBank/DDBJ databases">
        <title>Deep metagenomics examines the oral microbiome during advanced dental caries in children, revealing novel taxa and co-occurrences with host molecules.</title>
        <authorList>
            <person name="Baker J.L."/>
            <person name="Morton J.T."/>
            <person name="Dinis M."/>
            <person name="Alvarez R."/>
            <person name="Tran N.C."/>
            <person name="Knight R."/>
            <person name="Edlund A."/>
        </authorList>
    </citation>
    <scope>NUCLEOTIDE SEQUENCE</scope>
    <source>
        <strain evidence="2">JCVI_44_bin.5</strain>
    </source>
</reference>
<sequence length="595" mass="66309">MRKTILLAIAALTANVQAIYSQETGTIAPKPAYTCDFENTATTDFTDQVITINGKRWRLHNARITDSSINGIPQGKRAAEILSGTPNNEPACLELLDTVHGGSVAFCFGHSGMDRTISRSSEAWLIEVTNDDGKNWMSKPLIFDDTDVTPMSSFDSPYAGEPFRFRIRFTDKLGYGSNWRILIDNIYVTKGENIEVPWYIQPGRFFDGFETSQDNITFNPLMSGSTFFFGEKGSPYADTYIQTRIDENEPTNYYIMPEGIQFTAKNLTEGKHSFNVKFMRAADDQPWTGPLQTNFDFYVRPVSGTMKGVAALRRAEVGKFYDLVPNGNDSIFVNWIKKTRAQKWLFDGKAGILVDDPNYLDYSPTLSPNDQVVKKMRGQLIMLDNNLVFRLDSKPEIEDVANSNFHFRNYVCDNLSIISNNPESYMAYPLALTGVKLVQPFNKIDHTPNGRIEIVDLKGNSFILQNIYPDNFQTSQILQADTQHFIIYGMVGKSYIDGKPCFFPLSVQPDYKADAAGVSNTISDAPSLSVNHTSGNLIMKSSVACTIDITDLNGSLVTRLELKASTATTVSLGHGLFMATARFADGSKSTVKFVN</sequence>
<proteinExistence type="predicted"/>
<feature type="signal peptide" evidence="1">
    <location>
        <begin position="1"/>
        <end position="18"/>
    </location>
</feature>
<evidence type="ECO:0000313" key="3">
    <source>
        <dbReference type="Proteomes" id="UP000771736"/>
    </source>
</evidence>
<keyword evidence="1" id="KW-0732">Signal</keyword>
<accession>A0A930HLM1</accession>
<dbReference type="AlphaFoldDB" id="A0A930HLM1"/>
<evidence type="ECO:0000256" key="1">
    <source>
        <dbReference type="SAM" id="SignalP"/>
    </source>
</evidence>
<dbReference type="Proteomes" id="UP000771736">
    <property type="component" value="Unassembled WGS sequence"/>
</dbReference>
<comment type="caution">
    <text evidence="2">The sequence shown here is derived from an EMBL/GenBank/DDBJ whole genome shotgun (WGS) entry which is preliminary data.</text>
</comment>
<evidence type="ECO:0000313" key="2">
    <source>
        <dbReference type="EMBL" id="MBF1384075.1"/>
    </source>
</evidence>
<dbReference type="EMBL" id="JABZSJ010000016">
    <property type="protein sequence ID" value="MBF1384075.1"/>
    <property type="molecule type" value="Genomic_DNA"/>
</dbReference>
<organism evidence="2 3">
    <name type="scientific">Prevotella aurantiaca</name>
    <dbReference type="NCBI Taxonomy" id="596085"/>
    <lineage>
        <taxon>Bacteria</taxon>
        <taxon>Pseudomonadati</taxon>
        <taxon>Bacteroidota</taxon>
        <taxon>Bacteroidia</taxon>
        <taxon>Bacteroidales</taxon>
        <taxon>Prevotellaceae</taxon>
        <taxon>Prevotella</taxon>
    </lineage>
</organism>
<gene>
    <name evidence="2" type="ORF">HXN26_04355</name>
</gene>